<evidence type="ECO:0000313" key="2">
    <source>
        <dbReference type="EMBL" id="GAA3774251.1"/>
    </source>
</evidence>
<keyword evidence="3" id="KW-1185">Reference proteome</keyword>
<protein>
    <recommendedName>
        <fullName evidence="4">Transposase</fullName>
    </recommendedName>
</protein>
<feature type="region of interest" description="Disordered" evidence="1">
    <location>
        <begin position="1"/>
        <end position="64"/>
    </location>
</feature>
<comment type="caution">
    <text evidence="2">The sequence shown here is derived from an EMBL/GenBank/DDBJ whole genome shotgun (WGS) entry which is preliminary data.</text>
</comment>
<dbReference type="EMBL" id="BAABDE010000003">
    <property type="protein sequence ID" value="GAA3774251.1"/>
    <property type="molecule type" value="Genomic_DNA"/>
</dbReference>
<feature type="compositionally biased region" description="Polar residues" evidence="1">
    <location>
        <begin position="38"/>
        <end position="48"/>
    </location>
</feature>
<evidence type="ECO:0008006" key="4">
    <source>
        <dbReference type="Google" id="ProtNLM"/>
    </source>
</evidence>
<reference evidence="3" key="1">
    <citation type="journal article" date="2019" name="Int. J. Syst. Evol. Microbiol.">
        <title>The Global Catalogue of Microorganisms (GCM) 10K type strain sequencing project: providing services to taxonomists for standard genome sequencing and annotation.</title>
        <authorList>
            <consortium name="The Broad Institute Genomics Platform"/>
            <consortium name="The Broad Institute Genome Sequencing Center for Infectious Disease"/>
            <person name="Wu L."/>
            <person name="Ma J."/>
        </authorList>
    </citation>
    <scope>NUCLEOTIDE SEQUENCE [LARGE SCALE GENOMIC DNA]</scope>
    <source>
        <strain evidence="3">JCM 17138</strain>
    </source>
</reference>
<feature type="compositionally biased region" description="Basic and acidic residues" evidence="1">
    <location>
        <begin position="1"/>
        <end position="16"/>
    </location>
</feature>
<organism evidence="2 3">
    <name type="scientific">Streptomyces coacervatus</name>
    <dbReference type="NCBI Taxonomy" id="647381"/>
    <lineage>
        <taxon>Bacteria</taxon>
        <taxon>Bacillati</taxon>
        <taxon>Actinomycetota</taxon>
        <taxon>Actinomycetes</taxon>
        <taxon>Kitasatosporales</taxon>
        <taxon>Streptomycetaceae</taxon>
        <taxon>Streptomyces</taxon>
    </lineage>
</organism>
<dbReference type="Proteomes" id="UP001501009">
    <property type="component" value="Unassembled WGS sequence"/>
</dbReference>
<proteinExistence type="predicted"/>
<sequence>MLHATDERHQHAKTDRISAPMTIRVVRQAPSAPEHRTPSGSLPRNGTTVPGKAAPLPARPFPCP</sequence>
<name>A0ABP7GUA3_9ACTN</name>
<gene>
    <name evidence="2" type="ORF">GCM10022403_006560</name>
</gene>
<dbReference type="RefSeq" id="WP_275781333.1">
    <property type="nucleotide sequence ID" value="NZ_BAABDE010000003.1"/>
</dbReference>
<evidence type="ECO:0000256" key="1">
    <source>
        <dbReference type="SAM" id="MobiDB-lite"/>
    </source>
</evidence>
<accession>A0ABP7GUA3</accession>
<evidence type="ECO:0000313" key="3">
    <source>
        <dbReference type="Proteomes" id="UP001501009"/>
    </source>
</evidence>